<feature type="domain" description="G" evidence="2">
    <location>
        <begin position="10"/>
        <end position="97"/>
    </location>
</feature>
<dbReference type="CDD" id="cd00882">
    <property type="entry name" value="Ras_like_GTPase"/>
    <property type="match status" value="1"/>
</dbReference>
<dbReference type="Pfam" id="PF01926">
    <property type="entry name" value="MMR_HSR1"/>
    <property type="match status" value="1"/>
</dbReference>
<sequence>MIFTDTIHSVIGATGTGKSTFINLVSGAKFGVGNSLLSATQVVQSTQPFNLNGHSVVLIDTPGFDDSTRTDTDILRTISTYLANTYRENRKLTGIIYMHRISDPRMTGVSRRNFLMFRKLCGDATLSSVTLVTNMWGLVPEGVAVEREKELASNSLLFKPVLDGGARMVRHDNTLNSARRILEHYVGKGTVTLQIQDEVVTRGLQLEQTAAGAELEAEKRKELEEAKRKQEEEMRRAQEVLRAQQQAAEQRRQAEIAAARQLAEAEAERQRKAHEAEMLRQAEERRHQEHMRLVAQQQLEHQMHMEALERQRQQDEARRIQEEAQRQQAAAEAERARLHQLMLQARQQAEAEARRARHHNHGPCIIC</sequence>
<comment type="caution">
    <text evidence="3">The sequence shown here is derived from an EMBL/GenBank/DDBJ whole genome shotgun (WGS) entry which is preliminary data.</text>
</comment>
<dbReference type="InterPro" id="IPR006073">
    <property type="entry name" value="GTP-bd"/>
</dbReference>
<dbReference type="SUPFAM" id="SSF52540">
    <property type="entry name" value="P-loop containing nucleoside triphosphate hydrolases"/>
    <property type="match status" value="1"/>
</dbReference>
<feature type="region of interest" description="Disordered" evidence="1">
    <location>
        <begin position="309"/>
        <end position="333"/>
    </location>
</feature>
<dbReference type="AlphaFoldDB" id="A0AAW0G1Q1"/>
<accession>A0AAW0G1Q1</accession>
<organism evidence="3 4">
    <name type="scientific">Cerrena zonata</name>
    <dbReference type="NCBI Taxonomy" id="2478898"/>
    <lineage>
        <taxon>Eukaryota</taxon>
        <taxon>Fungi</taxon>
        <taxon>Dikarya</taxon>
        <taxon>Basidiomycota</taxon>
        <taxon>Agaricomycotina</taxon>
        <taxon>Agaricomycetes</taxon>
        <taxon>Polyporales</taxon>
        <taxon>Cerrenaceae</taxon>
        <taxon>Cerrena</taxon>
    </lineage>
</organism>
<dbReference type="Proteomes" id="UP001385951">
    <property type="component" value="Unassembled WGS sequence"/>
</dbReference>
<gene>
    <name evidence="3" type="ORF">QCA50_011642</name>
</gene>
<dbReference type="GO" id="GO:0005525">
    <property type="term" value="F:GTP binding"/>
    <property type="evidence" value="ECO:0007669"/>
    <property type="project" value="InterPro"/>
</dbReference>
<evidence type="ECO:0000259" key="2">
    <source>
        <dbReference type="Pfam" id="PF01926"/>
    </source>
</evidence>
<proteinExistence type="predicted"/>
<evidence type="ECO:0000256" key="1">
    <source>
        <dbReference type="SAM" id="MobiDB-lite"/>
    </source>
</evidence>
<name>A0AAW0G1Q1_9APHY</name>
<evidence type="ECO:0000313" key="4">
    <source>
        <dbReference type="Proteomes" id="UP001385951"/>
    </source>
</evidence>
<keyword evidence="4" id="KW-1185">Reference proteome</keyword>
<dbReference type="InterPro" id="IPR027417">
    <property type="entry name" value="P-loop_NTPase"/>
</dbReference>
<dbReference type="Gene3D" id="3.40.50.300">
    <property type="entry name" value="P-loop containing nucleotide triphosphate hydrolases"/>
    <property type="match status" value="1"/>
</dbReference>
<protein>
    <recommendedName>
        <fullName evidence="2">G domain-containing protein</fullName>
    </recommendedName>
</protein>
<dbReference type="EMBL" id="JASBNA010000021">
    <property type="protein sequence ID" value="KAK7685279.1"/>
    <property type="molecule type" value="Genomic_DNA"/>
</dbReference>
<evidence type="ECO:0000313" key="3">
    <source>
        <dbReference type="EMBL" id="KAK7685279.1"/>
    </source>
</evidence>
<feature type="compositionally biased region" description="Basic and acidic residues" evidence="1">
    <location>
        <begin position="309"/>
        <end position="325"/>
    </location>
</feature>
<reference evidence="3 4" key="1">
    <citation type="submission" date="2022-09" db="EMBL/GenBank/DDBJ databases">
        <authorList>
            <person name="Palmer J.M."/>
        </authorList>
    </citation>
    <scope>NUCLEOTIDE SEQUENCE [LARGE SCALE GENOMIC DNA]</scope>
    <source>
        <strain evidence="3 4">DSM 7382</strain>
    </source>
</reference>